<feature type="transmembrane region" description="Helical" evidence="1">
    <location>
        <begin position="79"/>
        <end position="101"/>
    </location>
</feature>
<organism evidence="2 3">
    <name type="scientific">Coptis chinensis</name>
    <dbReference type="NCBI Taxonomy" id="261450"/>
    <lineage>
        <taxon>Eukaryota</taxon>
        <taxon>Viridiplantae</taxon>
        <taxon>Streptophyta</taxon>
        <taxon>Embryophyta</taxon>
        <taxon>Tracheophyta</taxon>
        <taxon>Spermatophyta</taxon>
        <taxon>Magnoliopsida</taxon>
        <taxon>Ranunculales</taxon>
        <taxon>Ranunculaceae</taxon>
        <taxon>Coptidoideae</taxon>
        <taxon>Coptis</taxon>
    </lineage>
</organism>
<keyword evidence="1" id="KW-1133">Transmembrane helix</keyword>
<dbReference type="Proteomes" id="UP000631114">
    <property type="component" value="Unassembled WGS sequence"/>
</dbReference>
<dbReference type="EMBL" id="JADFTS010000007">
    <property type="protein sequence ID" value="KAF9596715.1"/>
    <property type="molecule type" value="Genomic_DNA"/>
</dbReference>
<proteinExistence type="predicted"/>
<evidence type="ECO:0000313" key="2">
    <source>
        <dbReference type="EMBL" id="KAF9596715.1"/>
    </source>
</evidence>
<comment type="caution">
    <text evidence="2">The sequence shown here is derived from an EMBL/GenBank/DDBJ whole genome shotgun (WGS) entry which is preliminary data.</text>
</comment>
<evidence type="ECO:0000256" key="1">
    <source>
        <dbReference type="SAM" id="Phobius"/>
    </source>
</evidence>
<keyword evidence="1" id="KW-0472">Membrane</keyword>
<gene>
    <name evidence="2" type="ORF">IFM89_012914</name>
</gene>
<name>A0A835HCS5_9MAGN</name>
<dbReference type="OrthoDB" id="1903104at2759"/>
<keyword evidence="1" id="KW-0812">Transmembrane</keyword>
<sequence length="188" mass="20793">MQLQAMILSQAWLWEYSRTRLWRNGLCGIDSELICCLSGLFRILGKELAELPLVAASSDYQAQDSLVNLGVAHWDNPSLYYFVACYFTWLTLCLVCMRCLMDRLFIPNPLSVSSRFGPPSLDPATATDKALSKRVVLLSVEPRTLSSDVTGLLSEGCSTCILHLGGVARIPDPDQFRFAGEPLFLAGI</sequence>
<dbReference type="AlphaFoldDB" id="A0A835HCS5"/>
<keyword evidence="3" id="KW-1185">Reference proteome</keyword>
<accession>A0A835HCS5</accession>
<reference evidence="2 3" key="1">
    <citation type="submission" date="2020-10" db="EMBL/GenBank/DDBJ databases">
        <title>The Coptis chinensis genome and diversification of protoberbering-type alkaloids.</title>
        <authorList>
            <person name="Wang B."/>
            <person name="Shu S."/>
            <person name="Song C."/>
            <person name="Liu Y."/>
        </authorList>
    </citation>
    <scope>NUCLEOTIDE SEQUENCE [LARGE SCALE GENOMIC DNA]</scope>
    <source>
        <strain evidence="2">HL-2020</strain>
        <tissue evidence="2">Leaf</tissue>
    </source>
</reference>
<evidence type="ECO:0000313" key="3">
    <source>
        <dbReference type="Proteomes" id="UP000631114"/>
    </source>
</evidence>
<protein>
    <submittedName>
        <fullName evidence="2">Uncharacterized protein</fullName>
    </submittedName>
</protein>